<dbReference type="InterPro" id="IPR043129">
    <property type="entry name" value="ATPase_NBD"/>
</dbReference>
<dbReference type="EMBL" id="CP002628">
    <property type="protein sequence ID" value="AEB06672.1"/>
    <property type="molecule type" value="Genomic_DNA"/>
</dbReference>
<dbReference type="SUPFAM" id="SSF53067">
    <property type="entry name" value="Actin-like ATPase domain"/>
    <property type="match status" value="1"/>
</dbReference>
<reference evidence="3" key="1">
    <citation type="journal article" date="2013" name="Stand. Genomic Sci.">
        <title>Complete genome sequence of Coriobacterium glomerans type strain (PW2(T)) from the midgut of Pyrrhocoris apterus L. (red soldier bug).</title>
        <authorList>
            <person name="Stackebrandt E."/>
            <person name="Zeytun A."/>
            <person name="Lapidus A."/>
            <person name="Nolan M."/>
            <person name="Lucas S."/>
            <person name="Hammon N."/>
            <person name="Deshpande S."/>
            <person name="Cheng J.F."/>
            <person name="Tapia R."/>
            <person name="Goodwin L.A."/>
            <person name="Pitluck S."/>
            <person name="Liolios K."/>
            <person name="Pagani I."/>
            <person name="Ivanova N."/>
            <person name="Mavromatis K."/>
            <person name="Mikhailova N."/>
            <person name="Huntemann M."/>
            <person name="Pati A."/>
            <person name="Chen A."/>
            <person name="Palaniappan K."/>
            <person name="Chang Y.J."/>
            <person name="Land M."/>
            <person name="Hauser L."/>
            <person name="Rohde M."/>
            <person name="Pukall R."/>
            <person name="Goker M."/>
            <person name="Detter J.C."/>
            <person name="Woyke T."/>
            <person name="Bristow J."/>
            <person name="Eisen J.A."/>
            <person name="Markowitz V."/>
            <person name="Hugenholtz P."/>
            <person name="Kyrpides N.C."/>
            <person name="Klenk H.P."/>
        </authorList>
    </citation>
    <scope>NUCLEOTIDE SEQUENCE</scope>
    <source>
        <strain evidence="3">ATCC 49209 / DSM 20642 / JCM 10262 / PW2</strain>
    </source>
</reference>
<dbReference type="Pfam" id="PF05378">
    <property type="entry name" value="Hydant_A_N"/>
    <property type="match status" value="1"/>
</dbReference>
<name>F2NBD6_CORGP</name>
<organism evidence="2 3">
    <name type="scientific">Coriobacterium glomerans (strain ATCC 49209 / DSM 20642 / JCM 10262 / PW2)</name>
    <dbReference type="NCBI Taxonomy" id="700015"/>
    <lineage>
        <taxon>Bacteria</taxon>
        <taxon>Bacillati</taxon>
        <taxon>Actinomycetota</taxon>
        <taxon>Coriobacteriia</taxon>
        <taxon>Coriobacteriales</taxon>
        <taxon>Coriobacteriaceae</taxon>
        <taxon>Coriobacterium</taxon>
    </lineage>
</organism>
<dbReference type="STRING" id="700015.Corgl_0558"/>
<gene>
    <name evidence="2" type="ordered locus">Corgl_0558</name>
</gene>
<dbReference type="HOGENOM" id="CLU_1493826_0_0_11"/>
<dbReference type="Gene3D" id="3.30.420.40">
    <property type="match status" value="1"/>
</dbReference>
<dbReference type="OrthoDB" id="9768323at2"/>
<dbReference type="KEGG" id="cgo:Corgl_0558"/>
<accession>F2NBD6</accession>
<dbReference type="RefSeq" id="WP_013708415.1">
    <property type="nucleotide sequence ID" value="NC_015389.1"/>
</dbReference>
<dbReference type="InterPro" id="IPR008040">
    <property type="entry name" value="Hydant_A_N"/>
</dbReference>
<dbReference type="Proteomes" id="UP000006851">
    <property type="component" value="Chromosome"/>
</dbReference>
<protein>
    <submittedName>
        <fullName evidence="2">Hydantoinaseoxoprolinase domain protein</fullName>
    </submittedName>
</protein>
<feature type="domain" description="Hydantoinase/oxoprolinase N-terminal" evidence="1">
    <location>
        <begin position="9"/>
        <end position="82"/>
    </location>
</feature>
<sequence>MGDFSRKVRMGIDVGGTYTKCIAIDNATHEIIGKNEVKTTHDAKEGVALGVVQSFKSCLTDCGIAPEEVVFVAHSTTQATLAFSISDIVIAHEIFHAVENEHEDEIWTRAYNRTLWRVGRFHYKSHIACLSEIGAMAFAKRLNNLTWCPFLLDALLIYGYSKQSASSLYKSMIHRGDAIN</sequence>
<dbReference type="AlphaFoldDB" id="F2NBD6"/>
<proteinExistence type="predicted"/>
<evidence type="ECO:0000259" key="1">
    <source>
        <dbReference type="Pfam" id="PF05378"/>
    </source>
</evidence>
<dbReference type="eggNOG" id="COG0145">
    <property type="taxonomic scope" value="Bacteria"/>
</dbReference>
<evidence type="ECO:0000313" key="2">
    <source>
        <dbReference type="EMBL" id="AEB06672.1"/>
    </source>
</evidence>
<keyword evidence="3" id="KW-1185">Reference proteome</keyword>
<evidence type="ECO:0000313" key="3">
    <source>
        <dbReference type="Proteomes" id="UP000006851"/>
    </source>
</evidence>